<dbReference type="InterPro" id="IPR001969">
    <property type="entry name" value="Aspartic_peptidase_AS"/>
</dbReference>
<dbReference type="InterPro" id="IPR033121">
    <property type="entry name" value="PEPTIDASE_A1"/>
</dbReference>
<protein>
    <recommendedName>
        <fullName evidence="3">Peptidase A1 domain-containing protein</fullName>
    </recommendedName>
</protein>
<feature type="compositionally biased region" description="Basic and acidic residues" evidence="2">
    <location>
        <begin position="34"/>
        <end position="46"/>
    </location>
</feature>
<reference evidence="4 5" key="1">
    <citation type="submission" date="2024-02" db="EMBL/GenBank/DDBJ databases">
        <authorList>
            <person name="Chen Y."/>
            <person name="Shah S."/>
            <person name="Dougan E. K."/>
            <person name="Thang M."/>
            <person name="Chan C."/>
        </authorList>
    </citation>
    <scope>NUCLEOTIDE SEQUENCE [LARGE SCALE GENOMIC DNA]</scope>
</reference>
<name>A0ABP0NL39_9DINO</name>
<dbReference type="CDD" id="cd05471">
    <property type="entry name" value="pepsin_like"/>
    <property type="match status" value="1"/>
</dbReference>
<evidence type="ECO:0000259" key="3">
    <source>
        <dbReference type="PROSITE" id="PS51767"/>
    </source>
</evidence>
<dbReference type="InterPro" id="IPR021109">
    <property type="entry name" value="Peptidase_aspartic_dom_sf"/>
</dbReference>
<dbReference type="SUPFAM" id="SSF50630">
    <property type="entry name" value="Acid proteases"/>
    <property type="match status" value="1"/>
</dbReference>
<organism evidence="4 5">
    <name type="scientific">Durusdinium trenchii</name>
    <dbReference type="NCBI Taxonomy" id="1381693"/>
    <lineage>
        <taxon>Eukaryota</taxon>
        <taxon>Sar</taxon>
        <taxon>Alveolata</taxon>
        <taxon>Dinophyceae</taxon>
        <taxon>Suessiales</taxon>
        <taxon>Symbiodiniaceae</taxon>
        <taxon>Durusdinium</taxon>
    </lineage>
</organism>
<dbReference type="Proteomes" id="UP001642484">
    <property type="component" value="Unassembled WGS sequence"/>
</dbReference>
<evidence type="ECO:0000313" key="4">
    <source>
        <dbReference type="EMBL" id="CAK9064321.1"/>
    </source>
</evidence>
<feature type="compositionally biased region" description="Pro residues" evidence="2">
    <location>
        <begin position="47"/>
        <end position="57"/>
    </location>
</feature>
<gene>
    <name evidence="4" type="ORF">CCMP2556_LOCUS31599</name>
</gene>
<comment type="similarity">
    <text evidence="1">Belongs to the peptidase A1 family.</text>
</comment>
<keyword evidence="5" id="KW-1185">Reference proteome</keyword>
<evidence type="ECO:0000313" key="5">
    <source>
        <dbReference type="Proteomes" id="UP001642484"/>
    </source>
</evidence>
<feature type="compositionally biased region" description="Basic and acidic residues" evidence="2">
    <location>
        <begin position="79"/>
        <end position="92"/>
    </location>
</feature>
<sequence>MPGPLVVPGRKTSLIKDFGKNFRGRRPRTIPTHSDSHSEPAREDRPPSQPSPSPPRSDCPQDRLLGLHPSWNSTSRVQGDLRHGQWESDPSHDGLQVGRVCQAQKSTTRTNLLPHLRCPTRTERVPQRSPLAQDRSQVISMRTSSASLIRCAPRFDSLDPSSRARCLSLPPPFDGILGLGFKDLSMGHDFNILDDMYQTGSLPAGLFSVFLTEDGSSEITFGGYRPELLASEVVWAPVTRESYWQVAVSDITFNNVETGLCGTGCQVAVDTGTSMLAGPSALVNSLQAKVAPEADHGAKGAEFTTCDFDQKTLSLLYVDPDDLSTQAGTSSDASSRASGSGRLRGVPVVRVFTSKPVLKASSLDRNAVEEFRSMLENHGINTAMWGRNRSKSLEQLFWEVFYHRGCILTGIGTLMLKRVTRILKLRVLAEVDGAEHLLVSRLQFLHDGQQIQRHQVPVCRLCWKMPDDNSLVQNFVDKDSRLIAEECSNVEHWKSRCISALEEILGVSSARESLEEDASAYSYVTQDNLLSDGYPGLRTLYCVHQVTFKVIEPHHPKVACIGLPHGQDFATADEAFDLERFHSKDQIPIGSQLNVWSWTANQEVVQAGGRSAPRGLSLEPDGTESKAMRRLENELMLEKRVPVPMSQSLTAAKENVMGARSTLHPKEVQGKKGAPNPHLRRILQAKRTDWKTVRRMARRLQDKDYTLSQFNEDLTAFPELFLYLRDGVIDAGSGRTTDDEYQRTVCAFFAIYWLMRLDIDGRQGFSFGMDDDWNPLQESMVKDGQVSMPKSTASVELQQRLYKLDRRLAFFNNAQWGFFRRLMIDADLLEMSNNGRGQYKVKETRMVSLLALTAIHDIMKMDALLPTVQPEHDGYHGYSAGDVIGDHDHALCYLMDHYPDLLPSFKELDLAERQSVQFTQCNLCFNHGWLVQAEAPPGAIFTKFREAINRDRKLHAGEKDVALYFVHWLTDLAGAEPTPLGGCEKFVIKFPLHVLNSFLQSFKFIEGITSQSETEVMEKYLKYRWSDHVPSLGQPPVGPHSIAAMRLLCMAQANGRAVVEAFSDELPTEDKDVLSVEMARTGCAGQHFSADLVPPDVSSRAVGPAFLVYYGPAFLQAQCSDAPVLRLRILTEIYRCARELWPEATSLMATSVHVRIDTIKGLRVQEIRDVLAKGELWLITKHNESEAYVGRASHKKLNKFPP</sequence>
<dbReference type="PANTHER" id="PTHR47966">
    <property type="entry name" value="BETA-SITE APP-CLEAVING ENZYME, ISOFORM A-RELATED"/>
    <property type="match status" value="1"/>
</dbReference>
<comment type="caution">
    <text evidence="4">The sequence shown here is derived from an EMBL/GenBank/DDBJ whole genome shotgun (WGS) entry which is preliminary data.</text>
</comment>
<dbReference type="Pfam" id="PF00026">
    <property type="entry name" value="Asp"/>
    <property type="match status" value="1"/>
</dbReference>
<dbReference type="Gene3D" id="2.40.70.10">
    <property type="entry name" value="Acid Proteases"/>
    <property type="match status" value="1"/>
</dbReference>
<proteinExistence type="inferred from homology"/>
<dbReference type="InterPro" id="IPR034164">
    <property type="entry name" value="Pepsin-like_dom"/>
</dbReference>
<feature type="region of interest" description="Disordered" evidence="2">
    <location>
        <begin position="1"/>
        <end position="94"/>
    </location>
</feature>
<dbReference type="PROSITE" id="PS51767">
    <property type="entry name" value="PEPTIDASE_A1"/>
    <property type="match status" value="1"/>
</dbReference>
<feature type="domain" description="Peptidase A1" evidence="3">
    <location>
        <begin position="71"/>
        <end position="383"/>
    </location>
</feature>
<evidence type="ECO:0000256" key="1">
    <source>
        <dbReference type="ARBA" id="ARBA00007447"/>
    </source>
</evidence>
<accession>A0ABP0NL39</accession>
<dbReference type="EMBL" id="CAXAMN010021895">
    <property type="protein sequence ID" value="CAK9064321.1"/>
    <property type="molecule type" value="Genomic_DNA"/>
</dbReference>
<dbReference type="PROSITE" id="PS00141">
    <property type="entry name" value="ASP_PROTEASE"/>
    <property type="match status" value="1"/>
</dbReference>
<evidence type="ECO:0000256" key="2">
    <source>
        <dbReference type="SAM" id="MobiDB-lite"/>
    </source>
</evidence>
<dbReference type="InterPro" id="IPR001461">
    <property type="entry name" value="Aspartic_peptidase_A1"/>
</dbReference>